<evidence type="ECO:0000313" key="1">
    <source>
        <dbReference type="EMBL" id="GAH70223.1"/>
    </source>
</evidence>
<protein>
    <submittedName>
        <fullName evidence="1">Uncharacterized protein</fullName>
    </submittedName>
</protein>
<accession>X1JKE5</accession>
<name>X1JKE5_9ZZZZ</name>
<sequence length="110" mass="12605">MKVLVIVNGKKKEVECDLMKLSRTMYNIGGGSGPGDSRHYTEKEMFQLGFQKKGTESKLPCKYYQKDGNCCVHAHNIDIRSRKTGQHSRRHLKRCEERFCPVSKLEGGKK</sequence>
<dbReference type="EMBL" id="BARU01032365">
    <property type="protein sequence ID" value="GAH70223.1"/>
    <property type="molecule type" value="Genomic_DNA"/>
</dbReference>
<organism evidence="1">
    <name type="scientific">marine sediment metagenome</name>
    <dbReference type="NCBI Taxonomy" id="412755"/>
    <lineage>
        <taxon>unclassified sequences</taxon>
        <taxon>metagenomes</taxon>
        <taxon>ecological metagenomes</taxon>
    </lineage>
</organism>
<proteinExistence type="predicted"/>
<comment type="caution">
    <text evidence="1">The sequence shown here is derived from an EMBL/GenBank/DDBJ whole genome shotgun (WGS) entry which is preliminary data.</text>
</comment>
<dbReference type="AlphaFoldDB" id="X1JKE5"/>
<gene>
    <name evidence="1" type="ORF">S03H2_51054</name>
</gene>
<reference evidence="1" key="1">
    <citation type="journal article" date="2014" name="Front. Microbiol.">
        <title>High frequency of phylogenetically diverse reductive dehalogenase-homologous genes in deep subseafloor sedimentary metagenomes.</title>
        <authorList>
            <person name="Kawai M."/>
            <person name="Futagami T."/>
            <person name="Toyoda A."/>
            <person name="Takaki Y."/>
            <person name="Nishi S."/>
            <person name="Hori S."/>
            <person name="Arai W."/>
            <person name="Tsubouchi T."/>
            <person name="Morono Y."/>
            <person name="Uchiyama I."/>
            <person name="Ito T."/>
            <person name="Fujiyama A."/>
            <person name="Inagaki F."/>
            <person name="Takami H."/>
        </authorList>
    </citation>
    <scope>NUCLEOTIDE SEQUENCE</scope>
    <source>
        <strain evidence="1">Expedition CK06-06</strain>
    </source>
</reference>